<feature type="domain" description="Protein kinase" evidence="2">
    <location>
        <begin position="1"/>
        <end position="171"/>
    </location>
</feature>
<dbReference type="Proteomes" id="UP000027195">
    <property type="component" value="Unassembled WGS sequence"/>
</dbReference>
<dbReference type="InterPro" id="IPR001245">
    <property type="entry name" value="Ser-Thr/Tyr_kinase_cat_dom"/>
</dbReference>
<dbReference type="AlphaFoldDB" id="A0A067M1R3"/>
<reference evidence="4" key="1">
    <citation type="journal article" date="2014" name="Proc. Natl. Acad. Sci. U.S.A.">
        <title>Extensive sampling of basidiomycete genomes demonstrates inadequacy of the white-rot/brown-rot paradigm for wood decay fungi.</title>
        <authorList>
            <person name="Riley R."/>
            <person name="Salamov A.A."/>
            <person name="Brown D.W."/>
            <person name="Nagy L.G."/>
            <person name="Floudas D."/>
            <person name="Held B.W."/>
            <person name="Levasseur A."/>
            <person name="Lombard V."/>
            <person name="Morin E."/>
            <person name="Otillar R."/>
            <person name="Lindquist E.A."/>
            <person name="Sun H."/>
            <person name="LaButti K.M."/>
            <person name="Schmutz J."/>
            <person name="Jabbour D."/>
            <person name="Luo H."/>
            <person name="Baker S.E."/>
            <person name="Pisabarro A.G."/>
            <person name="Walton J.D."/>
            <person name="Blanchette R.A."/>
            <person name="Henrissat B."/>
            <person name="Martin F."/>
            <person name="Cullen D."/>
            <person name="Hibbett D.S."/>
            <person name="Grigoriev I.V."/>
        </authorList>
    </citation>
    <scope>NUCLEOTIDE SEQUENCE [LARGE SCALE GENOMIC DNA]</scope>
    <source>
        <strain evidence="4">FD-172 SS1</strain>
    </source>
</reference>
<protein>
    <recommendedName>
        <fullName evidence="2">Protein kinase domain-containing protein</fullName>
    </recommendedName>
</protein>
<dbReference type="InterPro" id="IPR000719">
    <property type="entry name" value="Prot_kinase_dom"/>
</dbReference>
<evidence type="ECO:0000313" key="4">
    <source>
        <dbReference type="Proteomes" id="UP000027195"/>
    </source>
</evidence>
<dbReference type="GO" id="GO:0005524">
    <property type="term" value="F:ATP binding"/>
    <property type="evidence" value="ECO:0007669"/>
    <property type="project" value="InterPro"/>
</dbReference>
<keyword evidence="4" id="KW-1185">Reference proteome</keyword>
<dbReference type="PROSITE" id="PS50011">
    <property type="entry name" value="PROTEIN_KINASE_DOM"/>
    <property type="match status" value="1"/>
</dbReference>
<proteinExistence type="predicted"/>
<evidence type="ECO:0000259" key="2">
    <source>
        <dbReference type="PROSITE" id="PS50011"/>
    </source>
</evidence>
<accession>A0A067M1R3</accession>
<dbReference type="InParanoid" id="A0A067M1R3"/>
<name>A0A067M1R3_BOTB1</name>
<evidence type="ECO:0000256" key="1">
    <source>
        <dbReference type="SAM" id="MobiDB-lite"/>
    </source>
</evidence>
<dbReference type="Gene3D" id="1.10.510.10">
    <property type="entry name" value="Transferase(Phosphotransferase) domain 1"/>
    <property type="match status" value="1"/>
</dbReference>
<gene>
    <name evidence="3" type="ORF">BOTBODRAFT_179032</name>
</gene>
<organism evidence="3 4">
    <name type="scientific">Botryobasidium botryosum (strain FD-172 SS1)</name>
    <dbReference type="NCBI Taxonomy" id="930990"/>
    <lineage>
        <taxon>Eukaryota</taxon>
        <taxon>Fungi</taxon>
        <taxon>Dikarya</taxon>
        <taxon>Basidiomycota</taxon>
        <taxon>Agaricomycotina</taxon>
        <taxon>Agaricomycetes</taxon>
        <taxon>Cantharellales</taxon>
        <taxon>Botryobasidiaceae</taxon>
        <taxon>Botryobasidium</taxon>
    </lineage>
</organism>
<dbReference type="Pfam" id="PF07714">
    <property type="entry name" value="PK_Tyr_Ser-Thr"/>
    <property type="match status" value="1"/>
</dbReference>
<evidence type="ECO:0000313" key="3">
    <source>
        <dbReference type="EMBL" id="KDQ09494.1"/>
    </source>
</evidence>
<dbReference type="GO" id="GO:0004672">
    <property type="term" value="F:protein kinase activity"/>
    <property type="evidence" value="ECO:0007669"/>
    <property type="project" value="InterPro"/>
</dbReference>
<dbReference type="SUPFAM" id="SSF56112">
    <property type="entry name" value="Protein kinase-like (PK-like)"/>
    <property type="match status" value="1"/>
</dbReference>
<sequence length="210" mass="23551">MHGFAVDGERRCSVICEAEPLSGPPARKQPIGYVTSIPRSKKPVIRGGLKAANIFISGTGVAPIVNFGLSEYAKEEKPPRCSTEWYCARNPRWQAPELLSAPSKEEALRTIETDSFAYGRVMLEVFPFFYLSDSTLSIFQMVRHGQFPERPLDKDPKQRPGVAEIFDHLEAVRAPRGRPDDEIDSKDSNPRPEKRARATELPVKVEEVDI</sequence>
<dbReference type="EMBL" id="KL198078">
    <property type="protein sequence ID" value="KDQ09494.1"/>
    <property type="molecule type" value="Genomic_DNA"/>
</dbReference>
<dbReference type="InterPro" id="IPR011009">
    <property type="entry name" value="Kinase-like_dom_sf"/>
</dbReference>
<feature type="region of interest" description="Disordered" evidence="1">
    <location>
        <begin position="168"/>
        <end position="210"/>
    </location>
</feature>
<dbReference type="HOGENOM" id="CLU_000288_7_18_1"/>
<dbReference type="STRING" id="930990.A0A067M1R3"/>
<dbReference type="OrthoDB" id="4062651at2759"/>